<accession>A0A9P8AYG8</accession>
<gene>
    <name evidence="1" type="ORF">BT62DRAFT_543733</name>
</gene>
<dbReference type="Proteomes" id="UP000812287">
    <property type="component" value="Unassembled WGS sequence"/>
</dbReference>
<protein>
    <submittedName>
        <fullName evidence="1">Uncharacterized protein</fullName>
    </submittedName>
</protein>
<evidence type="ECO:0000313" key="2">
    <source>
        <dbReference type="Proteomes" id="UP000812287"/>
    </source>
</evidence>
<comment type="caution">
    <text evidence="1">The sequence shown here is derived from an EMBL/GenBank/DDBJ whole genome shotgun (WGS) entry which is preliminary data.</text>
</comment>
<reference evidence="1" key="1">
    <citation type="submission" date="2020-11" db="EMBL/GenBank/DDBJ databases">
        <title>Adaptations for nitrogen fixation in a non-lichenized fungal sporocarp promotes dispersal by wood-feeding termites.</title>
        <authorList>
            <consortium name="DOE Joint Genome Institute"/>
            <person name="Koch R.A."/>
            <person name="Yoon G."/>
            <person name="Arayal U."/>
            <person name="Lail K."/>
            <person name="Amirebrahimi M."/>
            <person name="Labutti K."/>
            <person name="Lipzen A."/>
            <person name="Riley R."/>
            <person name="Barry K."/>
            <person name="Henrissat B."/>
            <person name="Grigoriev I.V."/>
            <person name="Herr J.R."/>
            <person name="Aime M.C."/>
        </authorList>
    </citation>
    <scope>NUCLEOTIDE SEQUENCE</scope>
    <source>
        <strain evidence="1">MCA 3950</strain>
    </source>
</reference>
<name>A0A9P8AYG8_9AGAR</name>
<dbReference type="RefSeq" id="XP_043044407.1">
    <property type="nucleotide sequence ID" value="XM_043181327.1"/>
</dbReference>
<dbReference type="AlphaFoldDB" id="A0A9P8AYG8"/>
<keyword evidence="2" id="KW-1185">Reference proteome</keyword>
<evidence type="ECO:0000313" key="1">
    <source>
        <dbReference type="EMBL" id="KAG7450907.1"/>
    </source>
</evidence>
<dbReference type="OrthoDB" id="2864842at2759"/>
<sequence length="162" mass="18451">MRITEPPPFSTTEITTSVWETLMDIEGIPILFISLLHVPSREAIKDSSLSTSTILKALHARITVPNIHPSWVVSDDADLSKIWRYAVTTYLALRKARRVEWKIPLRFLNWNVMGRWCCVVCHTMSQAQAMTASPSRLSFSRAFSRGEQLNIILTEDYGPLYA</sequence>
<proteinExistence type="predicted"/>
<dbReference type="GeneID" id="66103623"/>
<organism evidence="1 2">
    <name type="scientific">Guyanagaster necrorhizus</name>
    <dbReference type="NCBI Taxonomy" id="856835"/>
    <lineage>
        <taxon>Eukaryota</taxon>
        <taxon>Fungi</taxon>
        <taxon>Dikarya</taxon>
        <taxon>Basidiomycota</taxon>
        <taxon>Agaricomycotina</taxon>
        <taxon>Agaricomycetes</taxon>
        <taxon>Agaricomycetidae</taxon>
        <taxon>Agaricales</taxon>
        <taxon>Marasmiineae</taxon>
        <taxon>Physalacriaceae</taxon>
        <taxon>Guyanagaster</taxon>
    </lineage>
</organism>
<dbReference type="EMBL" id="MU250526">
    <property type="protein sequence ID" value="KAG7450907.1"/>
    <property type="molecule type" value="Genomic_DNA"/>
</dbReference>